<evidence type="ECO:0000256" key="3">
    <source>
        <dbReference type="ARBA" id="ARBA00008346"/>
    </source>
</evidence>
<organism evidence="12 13">
    <name type="scientific">Desulfonema magnum</name>
    <dbReference type="NCBI Taxonomy" id="45655"/>
    <lineage>
        <taxon>Bacteria</taxon>
        <taxon>Pseudomonadati</taxon>
        <taxon>Thermodesulfobacteriota</taxon>
        <taxon>Desulfobacteria</taxon>
        <taxon>Desulfobacterales</taxon>
        <taxon>Desulfococcaceae</taxon>
        <taxon>Desulfonema</taxon>
    </lineage>
</organism>
<evidence type="ECO:0000313" key="13">
    <source>
        <dbReference type="Proteomes" id="UP000663722"/>
    </source>
</evidence>
<comment type="catalytic activity">
    <reaction evidence="9 10">
        <text>oxaloacetate + phosphate = phosphoenolpyruvate + hydrogencarbonate</text>
        <dbReference type="Rhea" id="RHEA:28370"/>
        <dbReference type="ChEBI" id="CHEBI:16452"/>
        <dbReference type="ChEBI" id="CHEBI:17544"/>
        <dbReference type="ChEBI" id="CHEBI:43474"/>
        <dbReference type="ChEBI" id="CHEBI:58702"/>
        <dbReference type="EC" id="4.1.1.31"/>
    </reaction>
</comment>
<dbReference type="InterPro" id="IPR015813">
    <property type="entry name" value="Pyrv/PenolPyrv_kinase-like_dom"/>
</dbReference>
<dbReference type="HAMAP" id="MF_00595">
    <property type="entry name" value="PEPcase_type1"/>
    <property type="match status" value="1"/>
</dbReference>
<dbReference type="GO" id="GO:0008964">
    <property type="term" value="F:phosphoenolpyruvate carboxylase activity"/>
    <property type="evidence" value="ECO:0007669"/>
    <property type="project" value="UniProtKB-UniRule"/>
</dbReference>
<keyword evidence="6 10" id="KW-0460">Magnesium</keyword>
<keyword evidence="13" id="KW-1185">Reference proteome</keyword>
<dbReference type="NCBIfam" id="NF000584">
    <property type="entry name" value="PRK00009.1"/>
    <property type="match status" value="1"/>
</dbReference>
<evidence type="ECO:0000256" key="5">
    <source>
        <dbReference type="ARBA" id="ARBA00022419"/>
    </source>
</evidence>
<dbReference type="GO" id="GO:0015977">
    <property type="term" value="P:carbon fixation"/>
    <property type="evidence" value="ECO:0007669"/>
    <property type="project" value="UniProtKB-UniRule"/>
</dbReference>
<feature type="active site" evidence="10 11">
    <location>
        <position position="588"/>
    </location>
</feature>
<comment type="similarity">
    <text evidence="3 10">Belongs to the PEPCase type 1 family.</text>
</comment>
<evidence type="ECO:0000256" key="10">
    <source>
        <dbReference type="HAMAP-Rule" id="MF_00595"/>
    </source>
</evidence>
<proteinExistence type="inferred from homology"/>
<evidence type="ECO:0000256" key="4">
    <source>
        <dbReference type="ARBA" id="ARBA00012305"/>
    </source>
</evidence>
<dbReference type="Gene3D" id="1.20.1440.90">
    <property type="entry name" value="Phosphoenolpyruvate/pyruvate domain"/>
    <property type="match status" value="1"/>
</dbReference>
<accession>A0A975GTX4</accession>
<gene>
    <name evidence="10 12" type="primary">ppc</name>
    <name evidence="12" type="ORF">dnm_096230</name>
</gene>
<dbReference type="Pfam" id="PF00311">
    <property type="entry name" value="PEPcase"/>
    <property type="match status" value="1"/>
</dbReference>
<dbReference type="RefSeq" id="WP_207680426.1">
    <property type="nucleotide sequence ID" value="NZ_CP061800.1"/>
</dbReference>
<dbReference type="GO" id="GO:0006099">
    <property type="term" value="P:tricarboxylic acid cycle"/>
    <property type="evidence" value="ECO:0007669"/>
    <property type="project" value="InterPro"/>
</dbReference>
<comment type="cofactor">
    <cofactor evidence="1 10">
        <name>Mg(2+)</name>
        <dbReference type="ChEBI" id="CHEBI:18420"/>
    </cofactor>
</comment>
<evidence type="ECO:0000256" key="9">
    <source>
        <dbReference type="ARBA" id="ARBA00048995"/>
    </source>
</evidence>
<dbReference type="InterPro" id="IPR021135">
    <property type="entry name" value="PEP_COase"/>
</dbReference>
<dbReference type="InterPro" id="IPR022805">
    <property type="entry name" value="PEP_COase_bac/pln-type"/>
</dbReference>
<dbReference type="KEGG" id="dmm:dnm_096230"/>
<dbReference type="EMBL" id="CP061800">
    <property type="protein sequence ID" value="QTA93521.1"/>
    <property type="molecule type" value="Genomic_DNA"/>
</dbReference>
<dbReference type="GO" id="GO:0000287">
    <property type="term" value="F:magnesium ion binding"/>
    <property type="evidence" value="ECO:0007669"/>
    <property type="project" value="UniProtKB-UniRule"/>
</dbReference>
<name>A0A975GTX4_9BACT</name>
<evidence type="ECO:0000256" key="7">
    <source>
        <dbReference type="ARBA" id="ARBA00023239"/>
    </source>
</evidence>
<dbReference type="Proteomes" id="UP000663722">
    <property type="component" value="Chromosome"/>
</dbReference>
<evidence type="ECO:0000256" key="6">
    <source>
        <dbReference type="ARBA" id="ARBA00022842"/>
    </source>
</evidence>
<dbReference type="AlphaFoldDB" id="A0A975GTX4"/>
<protein>
    <recommendedName>
        <fullName evidence="5 10">Phosphoenolpyruvate carboxylase</fullName>
        <shortName evidence="10">PEPC</shortName>
        <shortName evidence="10">PEPCase</shortName>
        <ecNumber evidence="4 10">4.1.1.31</ecNumber>
    </recommendedName>
</protein>
<dbReference type="EC" id="4.1.1.31" evidence="4 10"/>
<dbReference type="InterPro" id="IPR033129">
    <property type="entry name" value="PEPCASE_His_AS"/>
</dbReference>
<dbReference type="GO" id="GO:0005829">
    <property type="term" value="C:cytosol"/>
    <property type="evidence" value="ECO:0007669"/>
    <property type="project" value="TreeGrafter"/>
</dbReference>
<dbReference type="PANTHER" id="PTHR30523">
    <property type="entry name" value="PHOSPHOENOLPYRUVATE CARBOXYLASE"/>
    <property type="match status" value="1"/>
</dbReference>
<dbReference type="SUPFAM" id="SSF51621">
    <property type="entry name" value="Phosphoenolpyruvate/pyruvate domain"/>
    <property type="match status" value="1"/>
</dbReference>
<evidence type="ECO:0000256" key="2">
    <source>
        <dbReference type="ARBA" id="ARBA00003670"/>
    </source>
</evidence>
<comment type="subunit">
    <text evidence="10">Homotetramer.</text>
</comment>
<keyword evidence="8 10" id="KW-0120">Carbon dioxide fixation</keyword>
<dbReference type="PRINTS" id="PR00150">
    <property type="entry name" value="PEPCARBXLASE"/>
</dbReference>
<sequence length="924" mass="107076">MQHWKALNIRAEGNGISEPLSYQVNLLGTILGYVIREHAGNHVFSLVEDLRLQCKKARETESESLYTKVQEQIQNLSLDEIFWLIRSYTTFFHLINEAERQEITRINQERELSETPETPRTESIMEAFSRLRNKGFSSERIFILLNQLDIQPTLTAHPTEARRGSILYKQKRIARMLSKLRFRDQLSPRELEQIFIEIYHQIGLLILTDDIRADRLRVEDEIENVLYFCTISIWETVPRIYHDMQNALEIYFEDRPRVPVFFRYRSWIGGDRDGNPFVTPDVTHHALQAYRLAALNRYQEELGKLWQELSLSSRRVVIPPELWASLKKDAELISLSPEIYPRYRHEPYRLKLSYMLEKISQLISESSRDAVSYTSDEFLSDLRLLARSLEANGLENLAAYGQLSDMIIRARVFGFHLVSLDIRQHSKVHDQAVDELLRLAGVTDFYSELPESQKIDILEKELLNPRPLIACYIGVSDLTTSVLKTFEVVREAIEKDPRSIGACIVSMTHAVSDMLEVLLLAKEAGLWRIQKENAESPMDVVPLFETIEDLENAEHLMDVLFTNPVYRLHLKARENFQEIMLGYSDSNKDGGYWMANWALQKGQACLAKICRKHHITFRMFHGRGGTVGRGGGRANQAIFAMPRVSQNGRIRFTEQGEVISFRYAQTSIAHRHLEQIVNAVLQTISSNTRREAADTDETEQIMDEISKRSMRAYRSLIDNEGFWEWYKQITPIEHISRLPIASRPISRKSAQDVEFEDLRAIPWGFAWTQTRYNLPGWYGIGEALETMTCENPENLVRLQEMYSTSIFFRTVLDNAQREMARARLHIAKHYNILSDKNYHDRIASDFKKARRVILKITGLDELMADHPVIQKSVRLRNPYTDVLNLLQIELLSRWRETSENGRGPIRHATFLTINGIAAAMQSTG</sequence>
<evidence type="ECO:0000313" key="12">
    <source>
        <dbReference type="EMBL" id="QTA93521.1"/>
    </source>
</evidence>
<dbReference type="PROSITE" id="PS00393">
    <property type="entry name" value="PEPCASE_2"/>
    <property type="match status" value="1"/>
</dbReference>
<evidence type="ECO:0000256" key="8">
    <source>
        <dbReference type="ARBA" id="ARBA00023300"/>
    </source>
</evidence>
<keyword evidence="7 10" id="KW-0456">Lyase</keyword>
<evidence type="ECO:0000256" key="11">
    <source>
        <dbReference type="PROSITE-ProRule" id="PRU10112"/>
    </source>
</evidence>
<evidence type="ECO:0000256" key="1">
    <source>
        <dbReference type="ARBA" id="ARBA00001946"/>
    </source>
</evidence>
<dbReference type="PANTHER" id="PTHR30523:SF6">
    <property type="entry name" value="PHOSPHOENOLPYRUVATE CARBOXYLASE"/>
    <property type="match status" value="1"/>
</dbReference>
<dbReference type="GO" id="GO:0006107">
    <property type="term" value="P:oxaloacetate metabolic process"/>
    <property type="evidence" value="ECO:0007669"/>
    <property type="project" value="UniProtKB-UniRule"/>
</dbReference>
<reference evidence="12" key="1">
    <citation type="journal article" date="2021" name="Microb. Physiol.">
        <title>Proteogenomic Insights into the Physiology of Marine, Sulfate-Reducing, Filamentous Desulfonema limicola and Desulfonema magnum.</title>
        <authorList>
            <person name="Schnaars V."/>
            <person name="Wohlbrand L."/>
            <person name="Scheve S."/>
            <person name="Hinrichs C."/>
            <person name="Reinhardt R."/>
            <person name="Rabus R."/>
        </authorList>
    </citation>
    <scope>NUCLEOTIDE SEQUENCE</scope>
    <source>
        <strain evidence="12">4be13</strain>
    </source>
</reference>
<feature type="active site" evidence="10">
    <location>
        <position position="157"/>
    </location>
</feature>
<comment type="function">
    <text evidence="2 10">Forms oxaloacetate, a four-carbon dicarboxylic acid source for the tricarboxylic acid cycle.</text>
</comment>